<keyword evidence="2" id="KW-0812">Transmembrane</keyword>
<dbReference type="GO" id="GO:0004553">
    <property type="term" value="F:hydrolase activity, hydrolyzing O-glycosyl compounds"/>
    <property type="evidence" value="ECO:0007669"/>
    <property type="project" value="InterPro"/>
</dbReference>
<dbReference type="PANTHER" id="PTHR10963">
    <property type="entry name" value="GLYCOSYL HYDROLASE-RELATED"/>
    <property type="match status" value="1"/>
</dbReference>
<dbReference type="Pfam" id="PF26113">
    <property type="entry name" value="GH16_XgeA"/>
    <property type="match status" value="1"/>
</dbReference>
<evidence type="ECO:0000256" key="1">
    <source>
        <dbReference type="SAM" id="MobiDB-lite"/>
    </source>
</evidence>
<dbReference type="KEGG" id="kpin:30168663"/>
<dbReference type="Proteomes" id="UP000094020">
    <property type="component" value="Chromosome 1"/>
</dbReference>
<dbReference type="GeneID" id="30168663"/>
<feature type="region of interest" description="Disordered" evidence="1">
    <location>
        <begin position="404"/>
        <end position="423"/>
    </location>
</feature>
<reference evidence="5" key="1">
    <citation type="submission" date="2013-07" db="EMBL/GenBank/DDBJ databases">
        <authorList>
            <consortium name="The Broad Institute Genome Sequencing Platform"/>
            <person name="Cuomo C."/>
            <person name="Litvintseva A."/>
            <person name="Chen Y."/>
            <person name="Heitman J."/>
            <person name="Sun S."/>
            <person name="Springer D."/>
            <person name="Dromer F."/>
            <person name="Young S.K."/>
            <person name="Zeng Q."/>
            <person name="Gargeya S."/>
            <person name="Fitzgerald M."/>
            <person name="Abouelleil A."/>
            <person name="Alvarado L."/>
            <person name="Berlin A.M."/>
            <person name="Chapman S.B."/>
            <person name="Dewar J."/>
            <person name="Goldberg J."/>
            <person name="Griggs A."/>
            <person name="Gujja S."/>
            <person name="Hansen M."/>
            <person name="Howarth C."/>
            <person name="Imamovic A."/>
            <person name="Larimer J."/>
            <person name="McCowan C."/>
            <person name="Murphy C."/>
            <person name="Pearson M."/>
            <person name="Priest M."/>
            <person name="Roberts A."/>
            <person name="Saif S."/>
            <person name="Shea T."/>
            <person name="Sykes S."/>
            <person name="Wortman J."/>
            <person name="Nusbaum C."/>
            <person name="Birren B."/>
        </authorList>
    </citation>
    <scope>NUCLEOTIDE SEQUENCE</scope>
    <source>
        <strain evidence="5">CBS 10737</strain>
    </source>
</reference>
<dbReference type="SUPFAM" id="SSF49899">
    <property type="entry name" value="Concanavalin A-like lectins/glucanases"/>
    <property type="match status" value="1"/>
</dbReference>
<dbReference type="Gene3D" id="2.60.120.200">
    <property type="match status" value="1"/>
</dbReference>
<keyword evidence="3" id="KW-0732">Signal</keyword>
<feature type="chain" id="PRO_5042592616" description="GH16 domain-containing protein" evidence="3">
    <location>
        <begin position="18"/>
        <end position="455"/>
    </location>
</feature>
<organism evidence="5 6">
    <name type="scientific">Kwoniella pini CBS 10737</name>
    <dbReference type="NCBI Taxonomy" id="1296096"/>
    <lineage>
        <taxon>Eukaryota</taxon>
        <taxon>Fungi</taxon>
        <taxon>Dikarya</taxon>
        <taxon>Basidiomycota</taxon>
        <taxon>Agaricomycotina</taxon>
        <taxon>Tremellomycetes</taxon>
        <taxon>Tremellales</taxon>
        <taxon>Cryptococcaceae</taxon>
        <taxon>Kwoniella</taxon>
    </lineage>
</organism>
<dbReference type="PANTHER" id="PTHR10963:SF24">
    <property type="entry name" value="GLYCOSIDASE C21B10.07-RELATED"/>
    <property type="match status" value="1"/>
</dbReference>
<feature type="signal peptide" evidence="3">
    <location>
        <begin position="1"/>
        <end position="17"/>
    </location>
</feature>
<evidence type="ECO:0000313" key="5">
    <source>
        <dbReference type="EMBL" id="WWC67125.1"/>
    </source>
</evidence>
<evidence type="ECO:0000256" key="3">
    <source>
        <dbReference type="SAM" id="SignalP"/>
    </source>
</evidence>
<evidence type="ECO:0000259" key="4">
    <source>
        <dbReference type="PROSITE" id="PS51762"/>
    </source>
</evidence>
<dbReference type="GO" id="GO:0009251">
    <property type="term" value="P:glucan catabolic process"/>
    <property type="evidence" value="ECO:0007669"/>
    <property type="project" value="TreeGrafter"/>
</dbReference>
<feature type="transmembrane region" description="Helical" evidence="2">
    <location>
        <begin position="428"/>
        <end position="447"/>
    </location>
</feature>
<dbReference type="InterPro" id="IPR050546">
    <property type="entry name" value="Glycosyl_Hydrlase_16"/>
</dbReference>
<dbReference type="RefSeq" id="XP_070058420.1">
    <property type="nucleotide sequence ID" value="XM_070202319.1"/>
</dbReference>
<keyword evidence="6" id="KW-1185">Reference proteome</keyword>
<evidence type="ECO:0000313" key="6">
    <source>
        <dbReference type="Proteomes" id="UP000094020"/>
    </source>
</evidence>
<keyword evidence="2" id="KW-1133">Transmembrane helix</keyword>
<dbReference type="AlphaFoldDB" id="A0AAJ8L067"/>
<dbReference type="InterPro" id="IPR000757">
    <property type="entry name" value="Beta-glucanase-like"/>
</dbReference>
<name>A0AAJ8L067_9TREE</name>
<evidence type="ECO:0000256" key="2">
    <source>
        <dbReference type="SAM" id="Phobius"/>
    </source>
</evidence>
<dbReference type="InterPro" id="IPR013320">
    <property type="entry name" value="ConA-like_dom_sf"/>
</dbReference>
<gene>
    <name evidence="5" type="ORF">I206_101032</name>
</gene>
<proteinExistence type="predicted"/>
<sequence length="455" mass="50412">MYKELLLFLLFTTKIQAKNVTLPYNPERKLLSLEQHGQNSDLGTQILGSRNYESKLDRRMYSQEDITSWTKSEKDKRQLKWDKQIEYSGKTFFEGWEFFAQPDPTYGLVTYVDHATAFARGLAFWTGDGKPGIQVDHFSNVPVGSPRDSVRITTKAMFAGGLFIIDMALMPWGCGVWPAFWTLGYKVEWPTAGEIDIVEGIQAMTNNHTLPGCEINQTSGMYTGQLGNTYCDSTTGGSGCTIGSDSATSFGMPFNEAGGGVFAMLWNGNGVRMWDWNRAQIPADITAETPEPGNWGTPRAAWDASMCDPWKFFQAQVLILNIDLCGVWAGDLYNTFPYCPGTCAEYISDPKNLNNTVMLLNYIKVFQQSGMQSVPEQAHDNSNLTGAGGDAPLNASEVNASVRQTNSAQIPGSSDTANSSSSASDLKIPLMSLSMLWIFMLMWNMILNYGDLYLF</sequence>
<dbReference type="CDD" id="cd02181">
    <property type="entry name" value="GH16_fungal_Lam16A_glucanase"/>
    <property type="match status" value="1"/>
</dbReference>
<keyword evidence="2" id="KW-0472">Membrane</keyword>
<feature type="compositionally biased region" description="Low complexity" evidence="1">
    <location>
        <begin position="413"/>
        <end position="423"/>
    </location>
</feature>
<feature type="domain" description="GH16" evidence="4">
    <location>
        <begin position="15"/>
        <end position="371"/>
    </location>
</feature>
<accession>A0AAJ8L067</accession>
<reference evidence="5" key="2">
    <citation type="submission" date="2024-02" db="EMBL/GenBank/DDBJ databases">
        <title>Comparative genomics of Cryptococcus and Kwoniella reveals pathogenesis evolution and contrasting modes of karyotype evolution via chromosome fusion or intercentromeric recombination.</title>
        <authorList>
            <person name="Coelho M.A."/>
            <person name="David-Palma M."/>
            <person name="Shea T."/>
            <person name="Bowers K."/>
            <person name="McGinley-Smith S."/>
            <person name="Mohammad A.W."/>
            <person name="Gnirke A."/>
            <person name="Yurkov A.M."/>
            <person name="Nowrousian M."/>
            <person name="Sun S."/>
            <person name="Cuomo C.A."/>
            <person name="Heitman J."/>
        </authorList>
    </citation>
    <scope>NUCLEOTIDE SEQUENCE</scope>
    <source>
        <strain evidence="5">CBS 10737</strain>
    </source>
</reference>
<dbReference type="EMBL" id="CP144519">
    <property type="protein sequence ID" value="WWC67125.1"/>
    <property type="molecule type" value="Genomic_DNA"/>
</dbReference>
<protein>
    <recommendedName>
        <fullName evidence="4">GH16 domain-containing protein</fullName>
    </recommendedName>
</protein>
<dbReference type="PROSITE" id="PS51762">
    <property type="entry name" value="GH16_2"/>
    <property type="match status" value="1"/>
</dbReference>